<evidence type="ECO:0008006" key="5">
    <source>
        <dbReference type="Google" id="ProtNLM"/>
    </source>
</evidence>
<evidence type="ECO:0000256" key="2">
    <source>
        <dbReference type="SAM" id="Phobius"/>
    </source>
</evidence>
<evidence type="ECO:0000256" key="1">
    <source>
        <dbReference type="SAM" id="MobiDB-lite"/>
    </source>
</evidence>
<keyword evidence="2" id="KW-0472">Membrane</keyword>
<feature type="transmembrane region" description="Helical" evidence="2">
    <location>
        <begin position="955"/>
        <end position="981"/>
    </location>
</feature>
<feature type="region of interest" description="Disordered" evidence="1">
    <location>
        <begin position="1"/>
        <end position="24"/>
    </location>
</feature>
<feature type="transmembrane region" description="Helical" evidence="2">
    <location>
        <begin position="545"/>
        <end position="565"/>
    </location>
</feature>
<feature type="transmembrane region" description="Helical" evidence="2">
    <location>
        <begin position="413"/>
        <end position="434"/>
    </location>
</feature>
<keyword evidence="2" id="KW-1133">Transmembrane helix</keyword>
<keyword evidence="2" id="KW-0812">Transmembrane</keyword>
<feature type="transmembrane region" description="Helical" evidence="2">
    <location>
        <begin position="905"/>
        <end position="935"/>
    </location>
</feature>
<gene>
    <name evidence="3" type="ORF">ACFP0N_15700</name>
</gene>
<dbReference type="EMBL" id="JBHSOD010000016">
    <property type="protein sequence ID" value="MFC5886411.1"/>
    <property type="molecule type" value="Genomic_DNA"/>
</dbReference>
<reference evidence="4" key="1">
    <citation type="journal article" date="2019" name="Int. J. Syst. Evol. Microbiol.">
        <title>The Global Catalogue of Microorganisms (GCM) 10K type strain sequencing project: providing services to taxonomists for standard genome sequencing and annotation.</title>
        <authorList>
            <consortium name="The Broad Institute Genomics Platform"/>
            <consortium name="The Broad Institute Genome Sequencing Center for Infectious Disease"/>
            <person name="Wu L."/>
            <person name="Ma J."/>
        </authorList>
    </citation>
    <scope>NUCLEOTIDE SEQUENCE [LARGE SCALE GENOMIC DNA]</scope>
    <source>
        <strain evidence="4">CGMCC 4.1469</strain>
    </source>
</reference>
<organism evidence="3 4">
    <name type="scientific">Kitasatospora aburaviensis</name>
    <dbReference type="NCBI Taxonomy" id="67265"/>
    <lineage>
        <taxon>Bacteria</taxon>
        <taxon>Bacillati</taxon>
        <taxon>Actinomycetota</taxon>
        <taxon>Actinomycetes</taxon>
        <taxon>Kitasatosporales</taxon>
        <taxon>Streptomycetaceae</taxon>
        <taxon>Kitasatospora</taxon>
    </lineage>
</organism>
<proteinExistence type="predicted"/>
<feature type="region of interest" description="Disordered" evidence="1">
    <location>
        <begin position="799"/>
        <end position="832"/>
    </location>
</feature>
<dbReference type="Proteomes" id="UP001596067">
    <property type="component" value="Unassembled WGS sequence"/>
</dbReference>
<accession>A0ABW1EWF1</accession>
<name>A0ABW1EWF1_9ACTN</name>
<dbReference type="RefSeq" id="WP_313761909.1">
    <property type="nucleotide sequence ID" value="NZ_BAAAVH010000101.1"/>
</dbReference>
<feature type="transmembrane region" description="Helical" evidence="2">
    <location>
        <begin position="860"/>
        <end position="884"/>
    </location>
</feature>
<protein>
    <recommendedName>
        <fullName evidence="5">ABC transport system permease protein</fullName>
    </recommendedName>
</protein>
<feature type="transmembrane region" description="Helical" evidence="2">
    <location>
        <begin position="382"/>
        <end position="407"/>
    </location>
</feature>
<evidence type="ECO:0000313" key="3">
    <source>
        <dbReference type="EMBL" id="MFC5886411.1"/>
    </source>
</evidence>
<feature type="compositionally biased region" description="Low complexity" evidence="1">
    <location>
        <begin position="7"/>
        <end position="17"/>
    </location>
</feature>
<feature type="transmembrane region" description="Helical" evidence="2">
    <location>
        <begin position="337"/>
        <end position="361"/>
    </location>
</feature>
<comment type="caution">
    <text evidence="3">The sequence shown here is derived from an EMBL/GenBank/DDBJ whole genome shotgun (WGS) entry which is preliminary data.</text>
</comment>
<feature type="transmembrane region" description="Helical" evidence="2">
    <location>
        <begin position="455"/>
        <end position="472"/>
    </location>
</feature>
<feature type="transmembrane region" description="Helical" evidence="2">
    <location>
        <begin position="487"/>
        <end position="506"/>
    </location>
</feature>
<sequence>MTSPAGTSRPPRATGPRPRTEHRPAPWVRTRLRTAPLAALLALALALGTGLLAAAFPRAVDRGTDTALREYLRDRGPLWTSVVATAHRRHGASDLDEVAGKLLSRPNETFGFAADAVVYGAHGDRPRQLHNPGLATPDEAVPVAGLLYVHGLADHARLVAGHWPGSGDLRGPVPIALSRSAADTIGIHLGDVLDGGYSPVAGEQPKDSHRAEVVGLYDPDDPKDPFWADLPCPEKACLDGGNPRFYWKTSGVVDAGAVDRLASWGNGATDFWRLPVELDGLRADRLARTSEEISSYLAGPTSIQMKTRTGRDDLIMTSPLPKLFQQATARRDAAAPLAAIGPAGLAGVAAVVLSLAAALTLDRRGSELRLLRARGGSCGGVLARLLGEGAVTVLPAAAAGTALALALLPTPRWTLAVVAAVAATLLALLGFPLRAALLWSAPRRSGRRRSGRRRLVGEALVLAVTVAAVTEVRRRGVVPPGEGLDPILVAAPLLLALTGGLLLARVQPVLVGALARAAGRGPGVIGFLGLAGAARGTGGRPRPSALPLLALVLAVTTAGFGATVLDAVDGARLHVARQAVGGDAVISAPTGVMLPPELTGAAAALPGVRTGTSVRWESEVLLLGTGNGSNRVSVVAVDPQAYAELSRTVGRGEFDPAVLAGGDGGLDTPVPALFSKALAAKAGDGNRRLEMPNGLELLAREAGTIEGTPALEESVQHFVVVPLGPAASRLPRLAEPNLWFGLGAVDEHRLKALVREKGPQIAVGNLVGAPYGRGPAPAVTTLPGAPAASASAAAPADTGSAAGAAGSAAGGGGSAGGAAGGQARGGEDPDSLPVGYVVRTSGTLAAEFAADPLRRSAGRLFWVAVIGAAGFALLAVLLTLLRAAPERAALLARLRTMGMRPRQGLALIVAETLPQTLVAAVGGGVTALAAVYLLGPAIDLSALVGAPVRTGLEPAVLPVLGQVLLLAALVSAGVLAEAFIAGRRQITTELRVGDQR</sequence>
<feature type="compositionally biased region" description="Gly residues" evidence="1">
    <location>
        <begin position="808"/>
        <end position="824"/>
    </location>
</feature>
<keyword evidence="4" id="KW-1185">Reference proteome</keyword>
<evidence type="ECO:0000313" key="4">
    <source>
        <dbReference type="Proteomes" id="UP001596067"/>
    </source>
</evidence>